<evidence type="ECO:0000313" key="3">
    <source>
        <dbReference type="Proteomes" id="UP000241818"/>
    </source>
</evidence>
<dbReference type="EMBL" id="KZ679011">
    <property type="protein sequence ID" value="PSS18570.1"/>
    <property type="molecule type" value="Genomic_DNA"/>
</dbReference>
<organism evidence="2 3">
    <name type="scientific">Amorphotheca resinae ATCC 22711</name>
    <dbReference type="NCBI Taxonomy" id="857342"/>
    <lineage>
        <taxon>Eukaryota</taxon>
        <taxon>Fungi</taxon>
        <taxon>Dikarya</taxon>
        <taxon>Ascomycota</taxon>
        <taxon>Pezizomycotina</taxon>
        <taxon>Leotiomycetes</taxon>
        <taxon>Helotiales</taxon>
        <taxon>Amorphothecaceae</taxon>
        <taxon>Amorphotheca</taxon>
    </lineage>
</organism>
<name>A0A2T3B1Y5_AMORE</name>
<dbReference type="RefSeq" id="XP_024720922.1">
    <property type="nucleotide sequence ID" value="XM_024867540.1"/>
</dbReference>
<evidence type="ECO:0000313" key="2">
    <source>
        <dbReference type="EMBL" id="PSS18570.1"/>
    </source>
</evidence>
<gene>
    <name evidence="2" type="ORF">M430DRAFT_42236</name>
</gene>
<protein>
    <submittedName>
        <fullName evidence="2">Uncharacterized protein</fullName>
    </submittedName>
</protein>
<feature type="region of interest" description="Disordered" evidence="1">
    <location>
        <begin position="134"/>
        <end position="168"/>
    </location>
</feature>
<feature type="compositionally biased region" description="Basic and acidic residues" evidence="1">
    <location>
        <begin position="141"/>
        <end position="156"/>
    </location>
</feature>
<dbReference type="GeneID" id="36575621"/>
<sequence>MSPKAVYYTHSFEMRSFPLENNLPEDEEQLKAGVKPDFQGEVIDLLQKGRKDPLAGGITNAQQPLASYVNKFKGIKGLQAFLVVGKWSVETVSTTLRGKELYGKSSQMIQATVKELIGFEPKIVTYDVTGYASSAGGSEHGSQDKRNSVTIKERSGRGSQDGSGMSDATDEFYINNAEGYVLYEYDPLEYRLIVERTVVATGTADPDK</sequence>
<evidence type="ECO:0000256" key="1">
    <source>
        <dbReference type="SAM" id="MobiDB-lite"/>
    </source>
</evidence>
<accession>A0A2T3B1Y5</accession>
<proteinExistence type="predicted"/>
<reference evidence="2 3" key="1">
    <citation type="journal article" date="2018" name="New Phytol.">
        <title>Comparative genomics and transcriptomics depict ericoid mycorrhizal fungi as versatile saprotrophs and plant mutualists.</title>
        <authorList>
            <person name="Martino E."/>
            <person name="Morin E."/>
            <person name="Grelet G.A."/>
            <person name="Kuo A."/>
            <person name="Kohler A."/>
            <person name="Daghino S."/>
            <person name="Barry K.W."/>
            <person name="Cichocki N."/>
            <person name="Clum A."/>
            <person name="Dockter R.B."/>
            <person name="Hainaut M."/>
            <person name="Kuo R.C."/>
            <person name="LaButti K."/>
            <person name="Lindahl B.D."/>
            <person name="Lindquist E.A."/>
            <person name="Lipzen A."/>
            <person name="Khouja H.R."/>
            <person name="Magnuson J."/>
            <person name="Murat C."/>
            <person name="Ohm R.A."/>
            <person name="Singer S.W."/>
            <person name="Spatafora J.W."/>
            <person name="Wang M."/>
            <person name="Veneault-Fourrey C."/>
            <person name="Henrissat B."/>
            <person name="Grigoriev I.V."/>
            <person name="Martin F.M."/>
            <person name="Perotto S."/>
        </authorList>
    </citation>
    <scope>NUCLEOTIDE SEQUENCE [LARGE SCALE GENOMIC DNA]</scope>
    <source>
        <strain evidence="2 3">ATCC 22711</strain>
    </source>
</reference>
<dbReference type="InParanoid" id="A0A2T3B1Y5"/>
<keyword evidence="3" id="KW-1185">Reference proteome</keyword>
<dbReference type="AlphaFoldDB" id="A0A2T3B1Y5"/>
<dbReference type="Proteomes" id="UP000241818">
    <property type="component" value="Unassembled WGS sequence"/>
</dbReference>